<evidence type="ECO:0000313" key="5">
    <source>
        <dbReference type="EMBL" id="MDQ1104090.1"/>
    </source>
</evidence>
<evidence type="ECO:0000259" key="4">
    <source>
        <dbReference type="PROSITE" id="PS50072"/>
    </source>
</evidence>
<accession>A0AAJ1TY09</accession>
<comment type="catalytic activity">
    <reaction evidence="2">
        <text>[protein]-peptidylproline (omega=180) = [protein]-peptidylproline (omega=0)</text>
        <dbReference type="Rhea" id="RHEA:16237"/>
        <dbReference type="Rhea" id="RHEA-COMP:10747"/>
        <dbReference type="Rhea" id="RHEA-COMP:10748"/>
        <dbReference type="ChEBI" id="CHEBI:83833"/>
        <dbReference type="ChEBI" id="CHEBI:83834"/>
        <dbReference type="EC" id="5.2.1.8"/>
    </reaction>
</comment>
<dbReference type="RefSeq" id="WP_307199467.1">
    <property type="nucleotide sequence ID" value="NZ_JAUTAN010000001.1"/>
</dbReference>
<feature type="signal peptide" evidence="2">
    <location>
        <begin position="1"/>
        <end position="24"/>
    </location>
</feature>
<feature type="chain" id="PRO_5042312730" description="Peptidyl-prolyl cis-trans isomerase" evidence="2">
    <location>
        <begin position="25"/>
        <end position="242"/>
    </location>
</feature>
<dbReference type="PANTHER" id="PTHR45625">
    <property type="entry name" value="PEPTIDYL-PROLYL CIS-TRANS ISOMERASE-RELATED"/>
    <property type="match status" value="1"/>
</dbReference>
<dbReference type="PANTHER" id="PTHR45625:SF3">
    <property type="entry name" value="PEPTIDYL-PROLYL CIS-TRANS ISOMERASE B-RELATED"/>
    <property type="match status" value="1"/>
</dbReference>
<dbReference type="AlphaFoldDB" id="A0AAJ1TY09"/>
<reference evidence="5" key="1">
    <citation type="submission" date="2023-07" db="EMBL/GenBank/DDBJ databases">
        <title>Functional and genomic diversity of the sorghum phyllosphere microbiome.</title>
        <authorList>
            <person name="Shade A."/>
        </authorList>
    </citation>
    <scope>NUCLEOTIDE SEQUENCE</scope>
    <source>
        <strain evidence="5">SORGH_AS_1067</strain>
    </source>
</reference>
<feature type="domain" description="PPIase cyclophilin-type" evidence="4">
    <location>
        <begin position="94"/>
        <end position="241"/>
    </location>
</feature>
<dbReference type="Proteomes" id="UP001239215">
    <property type="component" value="Unassembled WGS sequence"/>
</dbReference>
<evidence type="ECO:0000256" key="1">
    <source>
        <dbReference type="ARBA" id="ARBA00002388"/>
    </source>
</evidence>
<dbReference type="EMBL" id="JAUTAN010000001">
    <property type="protein sequence ID" value="MDQ1104090.1"/>
    <property type="molecule type" value="Genomic_DNA"/>
</dbReference>
<dbReference type="PROSITE" id="PS51257">
    <property type="entry name" value="PROKAR_LIPOPROTEIN"/>
    <property type="match status" value="1"/>
</dbReference>
<evidence type="ECO:0000313" key="6">
    <source>
        <dbReference type="Proteomes" id="UP001239215"/>
    </source>
</evidence>
<dbReference type="InterPro" id="IPR029000">
    <property type="entry name" value="Cyclophilin-like_dom_sf"/>
</dbReference>
<comment type="similarity">
    <text evidence="2">Belongs to the cyclophilin-type PPIase family.</text>
</comment>
<organism evidence="5 6">
    <name type="scientific">Nocardioides zeae</name>
    <dbReference type="NCBI Taxonomy" id="1457234"/>
    <lineage>
        <taxon>Bacteria</taxon>
        <taxon>Bacillati</taxon>
        <taxon>Actinomycetota</taxon>
        <taxon>Actinomycetes</taxon>
        <taxon>Propionibacteriales</taxon>
        <taxon>Nocardioidaceae</taxon>
        <taxon>Nocardioides</taxon>
    </lineage>
</organism>
<dbReference type="SUPFAM" id="SSF50891">
    <property type="entry name" value="Cyclophilin-like"/>
    <property type="match status" value="1"/>
</dbReference>
<keyword evidence="2" id="KW-0732">Signal</keyword>
<dbReference type="PROSITE" id="PS50072">
    <property type="entry name" value="CSA_PPIASE_2"/>
    <property type="match status" value="1"/>
</dbReference>
<keyword evidence="2 5" id="KW-0413">Isomerase</keyword>
<dbReference type="GO" id="GO:0003755">
    <property type="term" value="F:peptidyl-prolyl cis-trans isomerase activity"/>
    <property type="evidence" value="ECO:0007669"/>
    <property type="project" value="UniProtKB-UniRule"/>
</dbReference>
<comment type="caution">
    <text evidence="5">The sequence shown here is derived from an EMBL/GenBank/DDBJ whole genome shotgun (WGS) entry which is preliminary data.</text>
</comment>
<feature type="compositionally biased region" description="Low complexity" evidence="3">
    <location>
        <begin position="34"/>
        <end position="50"/>
    </location>
</feature>
<feature type="region of interest" description="Disordered" evidence="3">
    <location>
        <begin position="216"/>
        <end position="242"/>
    </location>
</feature>
<dbReference type="InterPro" id="IPR002130">
    <property type="entry name" value="Cyclophilin-type_PPIase_dom"/>
</dbReference>
<name>A0AAJ1TY09_9ACTN</name>
<sequence>MSYRAWSSRRLIAVTALVAVPLLAGCGADEGDSDSSGSSGNGSSAGSSASAADDAVAGTCEYRETGQAARDVDLPPAEPTVTVDTPATIATSNGDLDVTLLGADAPCTVGSFVSLAEQGFYDDTPCPRITTMPGFELLQCGDPTGTTSGGPGYEFDDELSGDETYEAGTLAMANAGPGTNGSQFFIVYGDTQLSPDYTVFGTVSADSLSVIEEIAADGDDGSNPAGGGAPVTPIDIESVTIG</sequence>
<evidence type="ECO:0000256" key="3">
    <source>
        <dbReference type="SAM" id="MobiDB-lite"/>
    </source>
</evidence>
<dbReference type="Gene3D" id="2.40.100.10">
    <property type="entry name" value="Cyclophilin-like"/>
    <property type="match status" value="1"/>
</dbReference>
<dbReference type="EC" id="5.2.1.8" evidence="2"/>
<keyword evidence="2" id="KW-0697">Rotamase</keyword>
<evidence type="ECO:0000256" key="2">
    <source>
        <dbReference type="RuleBase" id="RU363019"/>
    </source>
</evidence>
<dbReference type="InterPro" id="IPR044666">
    <property type="entry name" value="Cyclophilin_A-like"/>
</dbReference>
<gene>
    <name evidence="5" type="ORF">QE405_001374</name>
</gene>
<dbReference type="PRINTS" id="PR00153">
    <property type="entry name" value="CSAPPISMRASE"/>
</dbReference>
<proteinExistence type="inferred from homology"/>
<feature type="region of interest" description="Disordered" evidence="3">
    <location>
        <begin position="29"/>
        <end position="50"/>
    </location>
</feature>
<comment type="function">
    <text evidence="1 2">PPIases accelerate the folding of proteins. It catalyzes the cis-trans isomerization of proline imidic peptide bonds in oligopeptides.</text>
</comment>
<dbReference type="Pfam" id="PF00160">
    <property type="entry name" value="Pro_isomerase"/>
    <property type="match status" value="1"/>
</dbReference>
<protein>
    <recommendedName>
        <fullName evidence="2">Peptidyl-prolyl cis-trans isomerase</fullName>
        <shortName evidence="2">PPIase</shortName>
        <ecNumber evidence="2">5.2.1.8</ecNumber>
    </recommendedName>
</protein>
<dbReference type="CDD" id="cd00317">
    <property type="entry name" value="cyclophilin"/>
    <property type="match status" value="1"/>
</dbReference>
<feature type="region of interest" description="Disordered" evidence="3">
    <location>
        <begin position="66"/>
        <end position="88"/>
    </location>
</feature>